<dbReference type="HOGENOM" id="CLU_003797_1_0_1"/>
<feature type="domain" description="CUB" evidence="5">
    <location>
        <begin position="116"/>
        <end position="238"/>
    </location>
</feature>
<comment type="caution">
    <text evidence="2">Lacks conserved residue(s) required for the propagation of feature annotation.</text>
</comment>
<dbReference type="Proteomes" id="UP000014500">
    <property type="component" value="Unassembled WGS sequence"/>
</dbReference>
<keyword evidence="4" id="KW-0472">Membrane</keyword>
<proteinExistence type="predicted"/>
<dbReference type="InterPro" id="IPR053207">
    <property type="entry name" value="Non-NMDA_GluR_Accessory"/>
</dbReference>
<feature type="transmembrane region" description="Helical" evidence="4">
    <location>
        <begin position="812"/>
        <end position="834"/>
    </location>
</feature>
<sequence>MSRPMTASTRKANALQPQTPTDSSEAKEEKDKRCPNFVTMTVWQRVFAKWSNVEQLAFLVLTLWPWLSLFWRWNTTIMLVIAADQTSVSGDPISLSHDSTLHPPLPFPTTTKAPKCDRMFISNPNGPRNGTFNAPDFKNPTNHSRQCIYTFIAATNERCYTKYTARALYSRCNHEYLDLYTEIDDPHSDLITTPFGGRYCGRIPPRKRISMYHVLIIGFYTDKPTVDDFVFTGMYEFIDASRFQIGTPTPHMACGFTIRSDQKKEGNFCSPTYPGNKNQRVRLEFMDFDLFYGGPHCPFDYIKVFDGPDSSGPVIGRYCIQQRNLVIYSSTENLYVQFNTLNRIADSQNRGFSANFEFSERYVNLGFIQNNDGEHMRGSECDQTILSKKESNGTVYSPNYPFLYHPNTICRYFIYGLQDQQNLERVRLEFDKFEIPDTDPTCADSYLKLYLRGQEENQEFDKHDHSLCGRVLPPATVSDGPRLFMVFNSGKTQGQGFKAKYVFETEYLVPGTPAPDGSCNFTYFSESHLSGEFNSPRHPSNYPSNLSCIYTMEARPGEQIKLTFEQVSIKTLSTVQYGNSCQNDWIEIDNILSDGRPMVIGRYCGTKTPGPIVTNFGSQILRVSFHTDETNVGNGFRARYIFQSEESIFGDCGKNISDLEDGILSSPGYPETTATSGRYCNWYIYVKPHHRVLLVFTDFALQEAAEDVGCPTSVIRIWKSLDANPLEICGNRFVTAEKTTVSFRAVWTEIREGPHCDRFRCAINGYCISQQLQCNRIPNCGLNDTSDEDTCEIQQNDVQSTIDAEEISELDLYLLTGVIVGVSLLILMSICIWCHRKHKRRRDELHPHEVHHRHVCDAAGARFSSVDSV</sequence>
<dbReference type="eggNOG" id="KOG4292">
    <property type="taxonomic scope" value="Eukaryota"/>
</dbReference>
<reference evidence="7" key="1">
    <citation type="submission" date="2011-05" db="EMBL/GenBank/DDBJ databases">
        <authorList>
            <person name="Richards S.R."/>
            <person name="Qu J."/>
            <person name="Jiang H."/>
            <person name="Jhangiani S.N."/>
            <person name="Agravi P."/>
            <person name="Goodspeed R."/>
            <person name="Gross S."/>
            <person name="Mandapat C."/>
            <person name="Jackson L."/>
            <person name="Mathew T."/>
            <person name="Pu L."/>
            <person name="Thornton R."/>
            <person name="Saada N."/>
            <person name="Wilczek-Boney K.B."/>
            <person name="Lee S."/>
            <person name="Kovar C."/>
            <person name="Wu Y."/>
            <person name="Scherer S.E."/>
            <person name="Worley K.C."/>
            <person name="Muzny D.M."/>
            <person name="Gibbs R."/>
        </authorList>
    </citation>
    <scope>NUCLEOTIDE SEQUENCE</scope>
    <source>
        <strain evidence="7">Brora</strain>
    </source>
</reference>
<keyword evidence="4" id="KW-0812">Transmembrane</keyword>
<evidence type="ECO:0000256" key="3">
    <source>
        <dbReference type="SAM" id="MobiDB-lite"/>
    </source>
</evidence>
<feature type="region of interest" description="Disordered" evidence="3">
    <location>
        <begin position="1"/>
        <end position="31"/>
    </location>
</feature>
<dbReference type="EnsemblMetazoa" id="SMAR005191-RA">
    <property type="protein sequence ID" value="SMAR005191-PA"/>
    <property type="gene ID" value="SMAR005191"/>
</dbReference>
<dbReference type="OMA" id="PDCSREY"/>
<dbReference type="SMART" id="SM00042">
    <property type="entry name" value="CUB"/>
    <property type="match status" value="4"/>
</dbReference>
<keyword evidence="7" id="KW-1185">Reference proteome</keyword>
<dbReference type="PhylomeDB" id="T1IVJ3"/>
<evidence type="ECO:0000256" key="4">
    <source>
        <dbReference type="SAM" id="Phobius"/>
    </source>
</evidence>
<accession>T1IVJ3</accession>
<keyword evidence="4" id="KW-1133">Transmembrane helix</keyword>
<dbReference type="GO" id="GO:0005886">
    <property type="term" value="C:plasma membrane"/>
    <property type="evidence" value="ECO:0007669"/>
    <property type="project" value="TreeGrafter"/>
</dbReference>
<feature type="domain" description="CUB" evidence="5">
    <location>
        <begin position="254"/>
        <end position="359"/>
    </location>
</feature>
<organism evidence="6 7">
    <name type="scientific">Strigamia maritima</name>
    <name type="common">European centipede</name>
    <name type="synonym">Geophilus maritimus</name>
    <dbReference type="NCBI Taxonomy" id="126957"/>
    <lineage>
        <taxon>Eukaryota</taxon>
        <taxon>Metazoa</taxon>
        <taxon>Ecdysozoa</taxon>
        <taxon>Arthropoda</taxon>
        <taxon>Myriapoda</taxon>
        <taxon>Chilopoda</taxon>
        <taxon>Pleurostigmophora</taxon>
        <taxon>Geophilomorpha</taxon>
        <taxon>Linotaeniidae</taxon>
        <taxon>Strigamia</taxon>
    </lineage>
</organism>
<dbReference type="Gene3D" id="4.10.400.10">
    <property type="entry name" value="Low-density Lipoprotein Receptor"/>
    <property type="match status" value="1"/>
</dbReference>
<dbReference type="PROSITE" id="PS01180">
    <property type="entry name" value="CUB"/>
    <property type="match status" value="5"/>
</dbReference>
<dbReference type="InterPro" id="IPR000859">
    <property type="entry name" value="CUB_dom"/>
</dbReference>
<feature type="compositionally biased region" description="Polar residues" evidence="3">
    <location>
        <begin position="1"/>
        <end position="23"/>
    </location>
</feature>
<dbReference type="SUPFAM" id="SSF49854">
    <property type="entry name" value="Spermadhesin, CUB domain"/>
    <property type="match status" value="5"/>
</dbReference>
<name>T1IVJ3_STRMM</name>
<evidence type="ECO:0000256" key="1">
    <source>
        <dbReference type="ARBA" id="ARBA00023157"/>
    </source>
</evidence>
<feature type="domain" description="CUB" evidence="5">
    <location>
        <begin position="381"/>
        <end position="504"/>
    </location>
</feature>
<dbReference type="SMART" id="SM00192">
    <property type="entry name" value="LDLa"/>
    <property type="match status" value="1"/>
</dbReference>
<evidence type="ECO:0000313" key="6">
    <source>
        <dbReference type="EnsemblMetazoa" id="SMAR005191-PA"/>
    </source>
</evidence>
<protein>
    <recommendedName>
        <fullName evidence="5">CUB domain-containing protein</fullName>
    </recommendedName>
</protein>
<dbReference type="Gene3D" id="2.60.120.290">
    <property type="entry name" value="Spermadhesin, CUB domain"/>
    <property type="match status" value="5"/>
</dbReference>
<feature type="domain" description="CUB" evidence="5">
    <location>
        <begin position="519"/>
        <end position="643"/>
    </location>
</feature>
<evidence type="ECO:0000313" key="7">
    <source>
        <dbReference type="Proteomes" id="UP000014500"/>
    </source>
</evidence>
<evidence type="ECO:0000259" key="5">
    <source>
        <dbReference type="PROSITE" id="PS01180"/>
    </source>
</evidence>
<dbReference type="AlphaFoldDB" id="T1IVJ3"/>
<dbReference type="Pfam" id="PF00431">
    <property type="entry name" value="CUB"/>
    <property type="match status" value="5"/>
</dbReference>
<dbReference type="PANTHER" id="PTHR47537:SF6">
    <property type="entry name" value="CUB DOMAIN-CONTAINING PROTEIN"/>
    <property type="match status" value="1"/>
</dbReference>
<feature type="domain" description="CUB" evidence="5">
    <location>
        <begin position="652"/>
        <end position="731"/>
    </location>
</feature>
<dbReference type="STRING" id="126957.T1IVJ3"/>
<dbReference type="CDD" id="cd00041">
    <property type="entry name" value="CUB"/>
    <property type="match status" value="5"/>
</dbReference>
<dbReference type="InterPro" id="IPR035914">
    <property type="entry name" value="Sperma_CUB_dom_sf"/>
</dbReference>
<dbReference type="InterPro" id="IPR036055">
    <property type="entry name" value="LDL_receptor-like_sf"/>
</dbReference>
<evidence type="ECO:0000256" key="2">
    <source>
        <dbReference type="PROSITE-ProRule" id="PRU00059"/>
    </source>
</evidence>
<dbReference type="PANTHER" id="PTHR47537">
    <property type="entry name" value="CUBILIN"/>
    <property type="match status" value="1"/>
</dbReference>
<reference evidence="6" key="2">
    <citation type="submission" date="2015-02" db="UniProtKB">
        <authorList>
            <consortium name="EnsemblMetazoa"/>
        </authorList>
    </citation>
    <scope>IDENTIFICATION</scope>
</reference>
<dbReference type="EMBL" id="JH431584">
    <property type="status" value="NOT_ANNOTATED_CDS"/>
    <property type="molecule type" value="Genomic_DNA"/>
</dbReference>
<dbReference type="InterPro" id="IPR002172">
    <property type="entry name" value="LDrepeatLR_classA_rpt"/>
</dbReference>
<keyword evidence="1" id="KW-1015">Disulfide bond</keyword>